<evidence type="ECO:0000313" key="1">
    <source>
        <dbReference type="EMBL" id="MFC6196576.1"/>
    </source>
</evidence>
<evidence type="ECO:0000313" key="2">
    <source>
        <dbReference type="Proteomes" id="UP001596303"/>
    </source>
</evidence>
<proteinExistence type="predicted"/>
<protein>
    <submittedName>
        <fullName evidence="1">Phage head-tail connector protein</fullName>
    </submittedName>
</protein>
<dbReference type="Pfam" id="PF05135">
    <property type="entry name" value="Phage_connect_1"/>
    <property type="match status" value="1"/>
</dbReference>
<sequence>MHITTLTPPSGEPLSLADAKAFARVGSDHDDALIGQLIAAARARVETETGLALVTQSLRLTLQDWPIGVLEQGVMRLPRRPAQGLTAVRLTDGVEATLITDQFQLTPGLSPQLKPQSGLAWPWPHSVHQWIEIDWVAGFGAAETVPEDLVHAVKRIVAFGVEHQGSRDWRAHEALTTELDEWLQPWREVRI</sequence>
<dbReference type="EMBL" id="JBHSSW010000001">
    <property type="protein sequence ID" value="MFC6196576.1"/>
    <property type="molecule type" value="Genomic_DNA"/>
</dbReference>
<reference evidence="2" key="1">
    <citation type="journal article" date="2019" name="Int. J. Syst. Evol. Microbiol.">
        <title>The Global Catalogue of Microorganisms (GCM) 10K type strain sequencing project: providing services to taxonomists for standard genome sequencing and annotation.</title>
        <authorList>
            <consortium name="The Broad Institute Genomics Platform"/>
            <consortium name="The Broad Institute Genome Sequencing Center for Infectious Disease"/>
            <person name="Wu L."/>
            <person name="Ma J."/>
        </authorList>
    </citation>
    <scope>NUCLEOTIDE SEQUENCE [LARGE SCALE GENOMIC DNA]</scope>
    <source>
        <strain evidence="2">CGMCC-1.15741</strain>
    </source>
</reference>
<dbReference type="Gene3D" id="1.10.3230.30">
    <property type="entry name" value="Phage gp6-like head-tail connector protein"/>
    <property type="match status" value="1"/>
</dbReference>
<dbReference type="CDD" id="cd08054">
    <property type="entry name" value="gp6"/>
    <property type="match status" value="1"/>
</dbReference>
<name>A0ABW1S4J7_9PROT</name>
<dbReference type="NCBIfam" id="TIGR02215">
    <property type="entry name" value="phage_chp_gp8"/>
    <property type="match status" value="1"/>
</dbReference>
<organism evidence="1 2">
    <name type="scientific">Ponticaulis profundi</name>
    <dbReference type="NCBI Taxonomy" id="2665222"/>
    <lineage>
        <taxon>Bacteria</taxon>
        <taxon>Pseudomonadati</taxon>
        <taxon>Pseudomonadota</taxon>
        <taxon>Alphaproteobacteria</taxon>
        <taxon>Hyphomonadales</taxon>
        <taxon>Hyphomonadaceae</taxon>
        <taxon>Ponticaulis</taxon>
    </lineage>
</organism>
<comment type="caution">
    <text evidence="1">The sequence shown here is derived from an EMBL/GenBank/DDBJ whole genome shotgun (WGS) entry which is preliminary data.</text>
</comment>
<dbReference type="Proteomes" id="UP001596303">
    <property type="component" value="Unassembled WGS sequence"/>
</dbReference>
<dbReference type="RefSeq" id="WP_377374150.1">
    <property type="nucleotide sequence ID" value="NZ_JBHSSW010000001.1"/>
</dbReference>
<accession>A0ABW1S4J7</accession>
<keyword evidence="2" id="KW-1185">Reference proteome</keyword>
<gene>
    <name evidence="1" type="ORF">ACFQDM_00725</name>
</gene>
<dbReference type="InterPro" id="IPR021146">
    <property type="entry name" value="Phage_gp6-like_head-tail"/>
</dbReference>
<dbReference type="InterPro" id="IPR011738">
    <property type="entry name" value="Phage_CHP"/>
</dbReference>